<dbReference type="HAMAP" id="MF_00384">
    <property type="entry name" value="Homoser_kinase"/>
    <property type="match status" value="1"/>
</dbReference>
<evidence type="ECO:0000256" key="1">
    <source>
        <dbReference type="ARBA" id="ARBA00005015"/>
    </source>
</evidence>
<comment type="function">
    <text evidence="12 13">Catalyzes the ATP-dependent phosphorylation of L-homoserine to L-homoserine phosphate.</text>
</comment>
<dbReference type="InterPro" id="IPR036554">
    <property type="entry name" value="GHMP_kinase_C_sf"/>
</dbReference>
<dbReference type="Pfam" id="PF08544">
    <property type="entry name" value="GHMP_kinases_C"/>
    <property type="match status" value="1"/>
</dbReference>
<evidence type="ECO:0000256" key="8">
    <source>
        <dbReference type="ARBA" id="ARBA00022741"/>
    </source>
</evidence>
<dbReference type="Gene3D" id="3.30.70.890">
    <property type="entry name" value="GHMP kinase, C-terminal domain"/>
    <property type="match status" value="1"/>
</dbReference>
<dbReference type="GO" id="GO:0005737">
    <property type="term" value="C:cytoplasm"/>
    <property type="evidence" value="ECO:0007669"/>
    <property type="project" value="UniProtKB-SubCell"/>
</dbReference>
<evidence type="ECO:0000259" key="15">
    <source>
        <dbReference type="Pfam" id="PF08544"/>
    </source>
</evidence>
<dbReference type="EC" id="2.7.1.39" evidence="3 13"/>
<dbReference type="NCBIfam" id="TIGR00191">
    <property type="entry name" value="thrB"/>
    <property type="match status" value="1"/>
</dbReference>
<keyword evidence="6 13" id="KW-0808">Transferase</keyword>
<dbReference type="InterPro" id="IPR006204">
    <property type="entry name" value="GHMP_kinase_N_dom"/>
</dbReference>
<comment type="similarity">
    <text evidence="2 13">Belongs to the GHMP kinase family. Homoserine kinase subfamily.</text>
</comment>
<dbReference type="EMBL" id="QWVT01000002">
    <property type="protein sequence ID" value="RID88881.1"/>
    <property type="molecule type" value="Genomic_DNA"/>
</dbReference>
<organism evidence="16 17">
    <name type="scientific">Mesobacillus zeae</name>
    <dbReference type="NCBI Taxonomy" id="1917180"/>
    <lineage>
        <taxon>Bacteria</taxon>
        <taxon>Bacillati</taxon>
        <taxon>Bacillota</taxon>
        <taxon>Bacilli</taxon>
        <taxon>Bacillales</taxon>
        <taxon>Bacillaceae</taxon>
        <taxon>Mesobacillus</taxon>
    </lineage>
</organism>
<feature type="binding site" evidence="13">
    <location>
        <begin position="90"/>
        <end position="100"/>
    </location>
    <ligand>
        <name>ATP</name>
        <dbReference type="ChEBI" id="CHEBI:30616"/>
    </ligand>
</feature>
<proteinExistence type="inferred from homology"/>
<reference evidence="16 17" key="1">
    <citation type="submission" date="2018-08" db="EMBL/GenBank/DDBJ databases">
        <title>Bacillus jemisoniae sp. nov., Bacillus chryseoplanitiae sp. nov., Bacillus resnikiae sp. nov., and Bacillus frankliniae sp. nov., isolated from Viking spacecraft and associated surfaces.</title>
        <authorList>
            <person name="Seuylemezian A."/>
            <person name="Vaishampayan P."/>
        </authorList>
    </citation>
    <scope>NUCLEOTIDE SEQUENCE [LARGE SCALE GENOMIC DNA]</scope>
    <source>
        <strain evidence="16 17">JJ-247</strain>
    </source>
</reference>
<evidence type="ECO:0000256" key="7">
    <source>
        <dbReference type="ARBA" id="ARBA00022697"/>
    </source>
</evidence>
<comment type="pathway">
    <text evidence="1 13">Amino-acid biosynthesis; L-threonine biosynthesis; L-threonine from L-aspartate: step 4/5.</text>
</comment>
<dbReference type="InterPro" id="IPR006203">
    <property type="entry name" value="GHMP_knse_ATP-bd_CS"/>
</dbReference>
<dbReference type="PIRSF" id="PIRSF000676">
    <property type="entry name" value="Homoser_kin"/>
    <property type="match status" value="1"/>
</dbReference>
<comment type="subcellular location">
    <subcellularLocation>
        <location evidence="13">Cytoplasm</location>
    </subcellularLocation>
</comment>
<keyword evidence="17" id="KW-1185">Reference proteome</keyword>
<dbReference type="OrthoDB" id="9769912at2"/>
<comment type="catalytic activity">
    <reaction evidence="11 13">
        <text>L-homoserine + ATP = O-phospho-L-homoserine + ADP + H(+)</text>
        <dbReference type="Rhea" id="RHEA:13985"/>
        <dbReference type="ChEBI" id="CHEBI:15378"/>
        <dbReference type="ChEBI" id="CHEBI:30616"/>
        <dbReference type="ChEBI" id="CHEBI:57476"/>
        <dbReference type="ChEBI" id="CHEBI:57590"/>
        <dbReference type="ChEBI" id="CHEBI:456216"/>
        <dbReference type="EC" id="2.7.1.39"/>
    </reaction>
</comment>
<gene>
    <name evidence="13" type="primary">thrB</name>
    <name evidence="16" type="ORF">D1970_01170</name>
</gene>
<dbReference type="AlphaFoldDB" id="A0A398BIR6"/>
<evidence type="ECO:0000256" key="13">
    <source>
        <dbReference type="HAMAP-Rule" id="MF_00384"/>
    </source>
</evidence>
<dbReference type="PROSITE" id="PS00627">
    <property type="entry name" value="GHMP_KINASES_ATP"/>
    <property type="match status" value="1"/>
</dbReference>
<evidence type="ECO:0000313" key="17">
    <source>
        <dbReference type="Proteomes" id="UP000265816"/>
    </source>
</evidence>
<dbReference type="InterPro" id="IPR013750">
    <property type="entry name" value="GHMP_kinase_C_dom"/>
</dbReference>
<evidence type="ECO:0000256" key="9">
    <source>
        <dbReference type="ARBA" id="ARBA00022777"/>
    </source>
</evidence>
<evidence type="ECO:0000256" key="3">
    <source>
        <dbReference type="ARBA" id="ARBA00012078"/>
    </source>
</evidence>
<dbReference type="SUPFAM" id="SSF55060">
    <property type="entry name" value="GHMP Kinase, C-terminal domain"/>
    <property type="match status" value="1"/>
</dbReference>
<dbReference type="Gene3D" id="3.30.230.10">
    <property type="match status" value="1"/>
</dbReference>
<evidence type="ECO:0000256" key="5">
    <source>
        <dbReference type="ARBA" id="ARBA00022605"/>
    </source>
</evidence>
<accession>A0A398BIR6</accession>
<keyword evidence="8 13" id="KW-0547">Nucleotide-binding</keyword>
<dbReference type="UniPathway" id="UPA00050">
    <property type="reaction ID" value="UER00064"/>
</dbReference>
<evidence type="ECO:0000256" key="4">
    <source>
        <dbReference type="ARBA" id="ARBA00017858"/>
    </source>
</evidence>
<dbReference type="InterPro" id="IPR000870">
    <property type="entry name" value="Homoserine_kinase"/>
</dbReference>
<evidence type="ECO:0000259" key="14">
    <source>
        <dbReference type="Pfam" id="PF00288"/>
    </source>
</evidence>
<keyword evidence="7 13" id="KW-0791">Threonine biosynthesis</keyword>
<dbReference type="InterPro" id="IPR020568">
    <property type="entry name" value="Ribosomal_Su5_D2-typ_SF"/>
</dbReference>
<keyword evidence="10 13" id="KW-0067">ATP-binding</keyword>
<protein>
    <recommendedName>
        <fullName evidence="4 13">Homoserine kinase</fullName>
        <shortName evidence="13">HK</shortName>
        <shortName evidence="13">HSK</shortName>
        <ecNumber evidence="3 13">2.7.1.39</ecNumber>
    </recommendedName>
</protein>
<keyword evidence="5 13" id="KW-0028">Amino-acid biosynthesis</keyword>
<evidence type="ECO:0000256" key="6">
    <source>
        <dbReference type="ARBA" id="ARBA00022679"/>
    </source>
</evidence>
<dbReference type="GO" id="GO:0005524">
    <property type="term" value="F:ATP binding"/>
    <property type="evidence" value="ECO:0007669"/>
    <property type="project" value="UniProtKB-UniRule"/>
</dbReference>
<name>A0A398BIR6_9BACI</name>
<dbReference type="Proteomes" id="UP000265816">
    <property type="component" value="Unassembled WGS sequence"/>
</dbReference>
<feature type="domain" description="GHMP kinase C-terminal" evidence="15">
    <location>
        <begin position="204"/>
        <end position="277"/>
    </location>
</feature>
<evidence type="ECO:0000256" key="12">
    <source>
        <dbReference type="ARBA" id="ARBA00049954"/>
    </source>
</evidence>
<evidence type="ECO:0000313" key="16">
    <source>
        <dbReference type="EMBL" id="RID88881.1"/>
    </source>
</evidence>
<dbReference type="InterPro" id="IPR014721">
    <property type="entry name" value="Ribsml_uS5_D2-typ_fold_subgr"/>
</dbReference>
<dbReference type="RefSeq" id="WP_119111044.1">
    <property type="nucleotide sequence ID" value="NZ_CBCSEO010000004.1"/>
</dbReference>
<sequence>MTDCDMFSIQVPASSANLGPGFDSIGLALSLYLQVKAERSRNWEVIPHSPSLGKFPKDGSNFICKVAERTAAMYGAEMPACRLEVESDIPLTRGLGSSGAAIVAGVELADHMCGLGLSRHDKLVVASQMEGHPDNVGASLYGGLVVGSQLGGETDLTVFRDLELDAVVVIPEEELLTEASREVLPVSLDYHTAVQASAAASQLLAALLSSNWALAGRMMRADLFHHPYRRNLIPWWEETEEIALCAGAFGVALSGAGPTLLCLAERGKGKLLADTLKQSIEGMEVLLLEIDNKGTVLGTAEIKQRLR</sequence>
<keyword evidence="9 13" id="KW-0418">Kinase</keyword>
<dbReference type="Pfam" id="PF00288">
    <property type="entry name" value="GHMP_kinases_N"/>
    <property type="match status" value="1"/>
</dbReference>
<dbReference type="SUPFAM" id="SSF54211">
    <property type="entry name" value="Ribosomal protein S5 domain 2-like"/>
    <property type="match status" value="1"/>
</dbReference>
<dbReference type="PRINTS" id="PR00958">
    <property type="entry name" value="HOMSERKINASE"/>
</dbReference>
<evidence type="ECO:0000256" key="11">
    <source>
        <dbReference type="ARBA" id="ARBA00049375"/>
    </source>
</evidence>
<evidence type="ECO:0000256" key="10">
    <source>
        <dbReference type="ARBA" id="ARBA00022840"/>
    </source>
</evidence>
<evidence type="ECO:0000256" key="2">
    <source>
        <dbReference type="ARBA" id="ARBA00007370"/>
    </source>
</evidence>
<dbReference type="GO" id="GO:0009088">
    <property type="term" value="P:threonine biosynthetic process"/>
    <property type="evidence" value="ECO:0007669"/>
    <property type="project" value="UniProtKB-UniRule"/>
</dbReference>
<dbReference type="PANTHER" id="PTHR20861:SF1">
    <property type="entry name" value="HOMOSERINE KINASE"/>
    <property type="match status" value="1"/>
</dbReference>
<comment type="caution">
    <text evidence="16">The sequence shown here is derived from an EMBL/GenBank/DDBJ whole genome shotgun (WGS) entry which is preliminary data.</text>
</comment>
<feature type="domain" description="GHMP kinase N-terminal" evidence="14">
    <location>
        <begin position="61"/>
        <end position="143"/>
    </location>
</feature>
<dbReference type="GO" id="GO:0004413">
    <property type="term" value="F:homoserine kinase activity"/>
    <property type="evidence" value="ECO:0007669"/>
    <property type="project" value="UniProtKB-UniRule"/>
</dbReference>
<dbReference type="PANTHER" id="PTHR20861">
    <property type="entry name" value="HOMOSERINE/4-DIPHOSPHOCYTIDYL-2-C-METHYL-D-ERYTHRITOL KINASE"/>
    <property type="match status" value="1"/>
</dbReference>
<keyword evidence="13" id="KW-0963">Cytoplasm</keyword>